<keyword evidence="9 15" id="KW-0406">Ion transport</keyword>
<evidence type="ECO:0000256" key="3">
    <source>
        <dbReference type="ARBA" id="ARBA00011648"/>
    </source>
</evidence>
<comment type="function">
    <text evidence="16">Produces ATP from ADP in the presence of a proton gradient across the membrane.</text>
</comment>
<dbReference type="InterPro" id="IPR036121">
    <property type="entry name" value="ATPase_F1/V1/A1_a/bsu_N_sf"/>
</dbReference>
<dbReference type="PANTHER" id="PTHR48082">
    <property type="entry name" value="ATP SYNTHASE SUBUNIT ALPHA, MITOCHONDRIAL"/>
    <property type="match status" value="1"/>
</dbReference>
<dbReference type="OrthoDB" id="30023at2759"/>
<evidence type="ECO:0000256" key="7">
    <source>
        <dbReference type="ARBA" id="ARBA00022792"/>
    </source>
</evidence>
<dbReference type="InterPro" id="IPR023366">
    <property type="entry name" value="ATP_synth_asu-like_sf"/>
</dbReference>
<protein>
    <recommendedName>
        <fullName evidence="16">ATP synthase subunit alpha</fullName>
    </recommendedName>
</protein>
<keyword evidence="4 15" id="KW-0813">Transport</keyword>
<keyword evidence="11" id="KW-0472">Membrane</keyword>
<name>A0A5N6L812_9ASTR</name>
<dbReference type="EMBL" id="SZYD01002677">
    <property type="protein sequence ID" value="KAC9268295.1"/>
    <property type="molecule type" value="Genomic_DNA"/>
</dbReference>
<evidence type="ECO:0000313" key="21">
    <source>
        <dbReference type="EMBL" id="KAC9268295.1"/>
    </source>
</evidence>
<evidence type="ECO:0000256" key="16">
    <source>
        <dbReference type="RuleBase" id="RU003551"/>
    </source>
</evidence>
<evidence type="ECO:0000256" key="4">
    <source>
        <dbReference type="ARBA" id="ARBA00022448"/>
    </source>
</evidence>
<evidence type="ECO:0000256" key="11">
    <source>
        <dbReference type="ARBA" id="ARBA00023136"/>
    </source>
</evidence>
<dbReference type="CDD" id="cd01132">
    <property type="entry name" value="F1-ATPase_alpha_CD"/>
    <property type="match status" value="1"/>
</dbReference>
<evidence type="ECO:0000256" key="8">
    <source>
        <dbReference type="ARBA" id="ARBA00022840"/>
    </source>
</evidence>
<dbReference type="CDD" id="cd18113">
    <property type="entry name" value="ATP-synt_F1_alpha_C"/>
    <property type="match status" value="1"/>
</dbReference>
<evidence type="ECO:0000256" key="10">
    <source>
        <dbReference type="ARBA" id="ARBA00023128"/>
    </source>
</evidence>
<keyword evidence="7" id="KW-0999">Mitochondrion inner membrane</keyword>
<dbReference type="GO" id="GO:0046933">
    <property type="term" value="F:proton-transporting ATP synthase activity, rotational mechanism"/>
    <property type="evidence" value="ECO:0007669"/>
    <property type="project" value="InterPro"/>
</dbReference>
<evidence type="ECO:0000313" key="22">
    <source>
        <dbReference type="Proteomes" id="UP000326396"/>
    </source>
</evidence>
<evidence type="ECO:0000259" key="19">
    <source>
        <dbReference type="Pfam" id="PF00306"/>
    </source>
</evidence>
<feature type="compositionally biased region" description="Low complexity" evidence="17">
    <location>
        <begin position="98"/>
        <end position="115"/>
    </location>
</feature>
<comment type="subunit">
    <text evidence="3">F-type ATPases have 2 components, CF(1) - the catalytic core - and CF(0) - the membrane proton channel. CF(1) has five subunits: alpha(3), beta(3), gamma(1), delta(1), epsilon(1). CF(0) has three main subunits: a, b and c.</text>
</comment>
<dbReference type="AlphaFoldDB" id="A0A5N6L812"/>
<gene>
    <name evidence="21" type="ORF">E3N88_46061</name>
</gene>
<evidence type="ECO:0000256" key="9">
    <source>
        <dbReference type="ARBA" id="ARBA00023065"/>
    </source>
</evidence>
<dbReference type="GO" id="GO:0043531">
    <property type="term" value="F:ADP binding"/>
    <property type="evidence" value="ECO:0007669"/>
    <property type="project" value="TreeGrafter"/>
</dbReference>
<dbReference type="InterPro" id="IPR020003">
    <property type="entry name" value="ATPase_a/bsu_AS"/>
</dbReference>
<evidence type="ECO:0000259" key="20">
    <source>
        <dbReference type="Pfam" id="PF02874"/>
    </source>
</evidence>
<organism evidence="21 22">
    <name type="scientific">Mikania micrantha</name>
    <name type="common">bitter vine</name>
    <dbReference type="NCBI Taxonomy" id="192012"/>
    <lineage>
        <taxon>Eukaryota</taxon>
        <taxon>Viridiplantae</taxon>
        <taxon>Streptophyta</taxon>
        <taxon>Embryophyta</taxon>
        <taxon>Tracheophyta</taxon>
        <taxon>Spermatophyta</taxon>
        <taxon>Magnoliopsida</taxon>
        <taxon>eudicotyledons</taxon>
        <taxon>Gunneridae</taxon>
        <taxon>Pentapetalae</taxon>
        <taxon>asterids</taxon>
        <taxon>campanulids</taxon>
        <taxon>Asterales</taxon>
        <taxon>Asteraceae</taxon>
        <taxon>Asteroideae</taxon>
        <taxon>Heliantheae alliance</taxon>
        <taxon>Eupatorieae</taxon>
        <taxon>Mikania</taxon>
    </lineage>
</organism>
<accession>A0A5N6L812</accession>
<dbReference type="NCBIfam" id="NF009884">
    <property type="entry name" value="PRK13343.1"/>
    <property type="match status" value="1"/>
</dbReference>
<keyword evidence="13 16" id="KW-0066">ATP synthesis</keyword>
<dbReference type="Gene3D" id="1.20.150.20">
    <property type="entry name" value="ATP synthase alpha/beta chain, C-terminal domain"/>
    <property type="match status" value="1"/>
</dbReference>
<dbReference type="InterPro" id="IPR000793">
    <property type="entry name" value="ATP_synth_asu_C"/>
</dbReference>
<dbReference type="GO" id="GO:0005524">
    <property type="term" value="F:ATP binding"/>
    <property type="evidence" value="ECO:0007669"/>
    <property type="project" value="UniProtKB-KW"/>
</dbReference>
<keyword evidence="5 16" id="KW-0547">Nucleotide-binding</keyword>
<keyword evidence="12 16" id="KW-0139">CF(1)</keyword>
<evidence type="ECO:0000256" key="15">
    <source>
        <dbReference type="RuleBase" id="RU000339"/>
    </source>
</evidence>
<sequence>MLKLPWWRMGFIPRRLCPNTGTSGAPSIARKGGFWVYVPMSRTSLKLGGMEPAKAFRIGGFCGQSITMISFYQEGIENHSGHLSSISLSRGRRRGGRARPLSSSRSSHGFTTSQSNSQLVLGGSLPLYTVSTWIHFVAEIELFEIESGIPLISKINRIMEFSPRAAELTTLLESRISNFYTNFQVDEIGRVVSVGDGIARVYGLNEIQAGEMVEFASGVKGIALNLENENVGIVVFGSDTAIKEGDLVKRTGSIVDVPAGKAMLGRVVDALGVPIDGRGALSDHERRRVEVKAPGIIERKSVHEPMQTGLKAVDSLVPIGRGQRELIIGDRQTGKTAIAIDTILNQKQMNSRSTSESETLYCVYVAIGQKRSTVAQLVQILSEANAMEYSILVAATASDPAPLQFLAPYSGCAMGEYFRDNGMHALIIYDDLSKQAVAYRQMSLLLRRPPGREAFPGDVFYLHSRLLERAAKRSDQTGAGSLTALPVIETQAGDVSAYIPTNVIPITDGQICSETELFYRGIRPAINVGLSVSRVGSAAQLKTMKQVCGSSKLELAQYREVAALAQFGSDLDAATQALLNRGARLTEVPKQPQYAPLPIEKQILVIYAAVNGFCDRMPLDRISQYERAI</sequence>
<dbReference type="InterPro" id="IPR038376">
    <property type="entry name" value="ATP_synth_asu_C_sf"/>
</dbReference>
<keyword evidence="10" id="KW-0496">Mitochondrion</keyword>
<evidence type="ECO:0000256" key="17">
    <source>
        <dbReference type="SAM" id="MobiDB-lite"/>
    </source>
</evidence>
<dbReference type="InterPro" id="IPR027417">
    <property type="entry name" value="P-loop_NTPase"/>
</dbReference>
<dbReference type="NCBIfam" id="TIGR00962">
    <property type="entry name" value="atpA"/>
    <property type="match status" value="1"/>
</dbReference>
<dbReference type="SUPFAM" id="SSF47917">
    <property type="entry name" value="C-terminal domain of alpha and beta subunits of F1 ATP synthase"/>
    <property type="match status" value="1"/>
</dbReference>
<dbReference type="FunFam" id="1.20.150.20:FF:000001">
    <property type="entry name" value="ATP synthase subunit alpha"/>
    <property type="match status" value="1"/>
</dbReference>
<comment type="subcellular location">
    <subcellularLocation>
        <location evidence="1">Mitochondrion inner membrane</location>
    </subcellularLocation>
</comment>
<evidence type="ECO:0000256" key="13">
    <source>
        <dbReference type="ARBA" id="ARBA00023310"/>
    </source>
</evidence>
<dbReference type="Gene3D" id="3.40.50.300">
    <property type="entry name" value="P-loop containing nucleotide triphosphate hydrolases"/>
    <property type="match status" value="1"/>
</dbReference>
<dbReference type="Proteomes" id="UP000326396">
    <property type="component" value="Unassembled WGS sequence"/>
</dbReference>
<dbReference type="InterPro" id="IPR033732">
    <property type="entry name" value="ATP_synth_F1_a_nt-bd_dom"/>
</dbReference>
<dbReference type="Pfam" id="PF00006">
    <property type="entry name" value="ATP-synt_ab"/>
    <property type="match status" value="1"/>
</dbReference>
<feature type="domain" description="ATP synthase alpha subunit C-terminal" evidence="19">
    <location>
        <begin position="540"/>
        <end position="628"/>
    </location>
</feature>
<comment type="similarity">
    <text evidence="2 15">Belongs to the ATPase alpha/beta chains family.</text>
</comment>
<evidence type="ECO:0000256" key="14">
    <source>
        <dbReference type="ARBA" id="ARBA00037296"/>
    </source>
</evidence>
<dbReference type="GO" id="GO:0045259">
    <property type="term" value="C:proton-transporting ATP synthase complex"/>
    <property type="evidence" value="ECO:0007669"/>
    <property type="project" value="UniProtKB-KW"/>
</dbReference>
<evidence type="ECO:0000256" key="2">
    <source>
        <dbReference type="ARBA" id="ARBA00008936"/>
    </source>
</evidence>
<dbReference type="PANTHER" id="PTHR48082:SF2">
    <property type="entry name" value="ATP SYNTHASE SUBUNIT ALPHA, MITOCHONDRIAL"/>
    <property type="match status" value="1"/>
</dbReference>
<dbReference type="InterPro" id="IPR005294">
    <property type="entry name" value="ATP_synth_F1_asu"/>
</dbReference>
<dbReference type="GO" id="GO:0005743">
    <property type="term" value="C:mitochondrial inner membrane"/>
    <property type="evidence" value="ECO:0007669"/>
    <property type="project" value="UniProtKB-SubCell"/>
</dbReference>
<evidence type="ECO:0000256" key="1">
    <source>
        <dbReference type="ARBA" id="ARBA00004273"/>
    </source>
</evidence>
<evidence type="ECO:0000256" key="6">
    <source>
        <dbReference type="ARBA" id="ARBA00022781"/>
    </source>
</evidence>
<feature type="domain" description="ATPase F1/V1/A1 complex alpha/beta subunit N-terminal" evidence="20">
    <location>
        <begin position="185"/>
        <end position="252"/>
    </location>
</feature>
<feature type="domain" description="ATPase F1/V1/A1 complex alpha/beta subunit nucleotide-binding" evidence="18">
    <location>
        <begin position="309"/>
        <end position="533"/>
    </location>
</feature>
<dbReference type="Gene3D" id="2.40.30.20">
    <property type="match status" value="1"/>
</dbReference>
<dbReference type="FunFam" id="2.40.30.20:FF:000001">
    <property type="entry name" value="ATP synthase subunit alpha"/>
    <property type="match status" value="1"/>
</dbReference>
<keyword evidence="22" id="KW-1185">Reference proteome</keyword>
<feature type="region of interest" description="Disordered" evidence="17">
    <location>
        <begin position="84"/>
        <end position="117"/>
    </location>
</feature>
<proteinExistence type="inferred from homology"/>
<comment type="function">
    <text evidence="14">Mitochondrial membrane ATP synthase (F(1)F(0) ATP synthase or Complex V) produces ATP from ADP in the presence of a proton gradient across the membrane which is generated by electron transport complexes of the respiratory chain. F-type ATPases consist of two structural domains, F(1) - containing the extramembraneous catalytic core, and F(0) - containing the membrane proton channel, linked together by a central stalk and a peripheral stalk. During catalysis, ATP synthesis in the catalytic domain of F(1) is coupled via a rotary mechanism of the central stalk subunits to proton translocation. Subunits alpha and beta form the catalytic core in F(1). Rotation of the central stalk against the surrounding alpha(3)beta(3) subunits leads to hydrolysis of ATP in three separate catalytic sites on the beta subunits. Subunit alpha does not bear the catalytic high-affinity ATP-binding sites.</text>
</comment>
<dbReference type="Pfam" id="PF02874">
    <property type="entry name" value="ATP-synt_ab_N"/>
    <property type="match status" value="1"/>
</dbReference>
<dbReference type="InterPro" id="IPR000194">
    <property type="entry name" value="ATPase_F1/V1/A1_a/bsu_nucl-bd"/>
</dbReference>
<comment type="caution">
    <text evidence="21">The sequence shown here is derived from an EMBL/GenBank/DDBJ whole genome shotgun (WGS) entry which is preliminary data.</text>
</comment>
<dbReference type="PROSITE" id="PS00152">
    <property type="entry name" value="ATPASE_ALPHA_BETA"/>
    <property type="match status" value="1"/>
</dbReference>
<evidence type="ECO:0000256" key="5">
    <source>
        <dbReference type="ARBA" id="ARBA00022741"/>
    </source>
</evidence>
<dbReference type="SUPFAM" id="SSF52540">
    <property type="entry name" value="P-loop containing nucleoside triphosphate hydrolases"/>
    <property type="match status" value="1"/>
</dbReference>
<dbReference type="Pfam" id="PF00306">
    <property type="entry name" value="ATP-synt_ab_C"/>
    <property type="match status" value="1"/>
</dbReference>
<dbReference type="InterPro" id="IPR004100">
    <property type="entry name" value="ATPase_F1/V1/A1_a/bsu_N"/>
</dbReference>
<keyword evidence="6 15" id="KW-0375">Hydrogen ion transport</keyword>
<dbReference type="HAMAP" id="MF_01346">
    <property type="entry name" value="ATP_synth_alpha_bact"/>
    <property type="match status" value="1"/>
</dbReference>
<evidence type="ECO:0000256" key="12">
    <source>
        <dbReference type="ARBA" id="ARBA00023196"/>
    </source>
</evidence>
<evidence type="ECO:0000259" key="18">
    <source>
        <dbReference type="Pfam" id="PF00006"/>
    </source>
</evidence>
<keyword evidence="8 16" id="KW-0067">ATP-binding</keyword>
<dbReference type="FunFam" id="3.40.50.300:FF:002432">
    <property type="entry name" value="ATP synthase subunit alpha, mitochondrial"/>
    <property type="match status" value="1"/>
</dbReference>
<reference evidence="21 22" key="1">
    <citation type="submission" date="2019-05" db="EMBL/GenBank/DDBJ databases">
        <title>Mikania micrantha, genome provides insights into the molecular mechanism of rapid growth.</title>
        <authorList>
            <person name="Liu B."/>
        </authorList>
    </citation>
    <scope>NUCLEOTIDE SEQUENCE [LARGE SCALE GENOMIC DNA]</scope>
    <source>
        <strain evidence="21">NLD-2019</strain>
        <tissue evidence="21">Leaf</tissue>
    </source>
</reference>
<dbReference type="SUPFAM" id="SSF50615">
    <property type="entry name" value="N-terminal domain of alpha and beta subunits of F1 ATP synthase"/>
    <property type="match status" value="1"/>
</dbReference>
<dbReference type="CDD" id="cd18116">
    <property type="entry name" value="ATP-synt_F1_alpha_N"/>
    <property type="match status" value="1"/>
</dbReference>